<dbReference type="EMBL" id="RPHB01000005">
    <property type="protein sequence ID" value="MBW3468567.1"/>
    <property type="molecule type" value="Genomic_DNA"/>
</dbReference>
<evidence type="ECO:0000313" key="5">
    <source>
        <dbReference type="EMBL" id="MBW3468567.1"/>
    </source>
</evidence>
<dbReference type="InterPro" id="IPR032288">
    <property type="entry name" value="Metallophos_C"/>
</dbReference>
<protein>
    <submittedName>
        <fullName evidence="5">Metallophosphoesterase</fullName>
    </submittedName>
</protein>
<evidence type="ECO:0000259" key="4">
    <source>
        <dbReference type="Pfam" id="PF16371"/>
    </source>
</evidence>
<feature type="domain" description="Calcineurin-like phosphoesterase" evidence="2">
    <location>
        <begin position="137"/>
        <end position="323"/>
    </location>
</feature>
<evidence type="ECO:0000259" key="3">
    <source>
        <dbReference type="Pfam" id="PF16370"/>
    </source>
</evidence>
<evidence type="ECO:0000256" key="1">
    <source>
        <dbReference type="SAM" id="SignalP"/>
    </source>
</evidence>
<evidence type="ECO:0000259" key="2">
    <source>
        <dbReference type="Pfam" id="PF00149"/>
    </source>
</evidence>
<feature type="domain" description="Calcineurin-like phosphoesterase N-terminal" evidence="4">
    <location>
        <begin position="37"/>
        <end position="109"/>
    </location>
</feature>
<keyword evidence="1" id="KW-0732">Signal</keyword>
<dbReference type="PANTHER" id="PTHR43143:SF6">
    <property type="entry name" value="BLL3016 PROTEIN"/>
    <property type="match status" value="1"/>
</dbReference>
<dbReference type="GO" id="GO:0016787">
    <property type="term" value="F:hydrolase activity"/>
    <property type="evidence" value="ECO:0007669"/>
    <property type="project" value="InterPro"/>
</dbReference>
<dbReference type="Pfam" id="PF16370">
    <property type="entry name" value="MetallophosC"/>
    <property type="match status" value="1"/>
</dbReference>
<dbReference type="Proteomes" id="UP000727490">
    <property type="component" value="Unassembled WGS sequence"/>
</dbReference>
<dbReference type="Pfam" id="PF00149">
    <property type="entry name" value="Metallophos"/>
    <property type="match status" value="1"/>
</dbReference>
<dbReference type="Pfam" id="PF16371">
    <property type="entry name" value="MetallophosN"/>
    <property type="match status" value="1"/>
</dbReference>
<evidence type="ECO:0000313" key="6">
    <source>
        <dbReference type="Proteomes" id="UP000727490"/>
    </source>
</evidence>
<organism evidence="5 6">
    <name type="scientific">Arthrospiribacter ruber</name>
    <dbReference type="NCBI Taxonomy" id="2487934"/>
    <lineage>
        <taxon>Bacteria</taxon>
        <taxon>Pseudomonadati</taxon>
        <taxon>Bacteroidota</taxon>
        <taxon>Cytophagia</taxon>
        <taxon>Cytophagales</taxon>
        <taxon>Cyclobacteriaceae</taxon>
        <taxon>Arthrospiribacter</taxon>
    </lineage>
</organism>
<accession>A0A951MDH3</accession>
<sequence>MRKLSAFMLSFFLLFTLQAQTVTGVVYEDSNKNGKRERREKGIADVAVSNGNEVVLTDANGRYELPVSDDQVIFVIKPADYGLPVDENNLPQFFYIHKPKGSPTTYKFKGVEPTGELPKSVDFGLLPGEKKEKFTALVFGDPQPYSLEQLDFFDRGVVKEVEGIDGIDFGISLGDIVGDNPDLFTPYSKVISKVGVPWFSVMGNHDMNFDAQSDALSDESFTAHFGPATYAFNHGNVHFIVLENILYPDPRKQTQYWGGFREDQLSFIENNLKTVPKNKLIVLFMHIPLFEEGDSFRDADREKLFELLSDFPNTFSLSAHTHYMKQTFFGKEDGYNQEKAHHHFNIGTPSGDWYSGEPDEDGIPMATMRDGSPNGYVFLDFDGVDYVARYKPARRSGDYQIEVFAPKVLKKGVRTSSGIFANFFTGTKDDKVMYRINGTEWRQMSNMEDYDPAYLVNMFRWDTADEPIGHRRPSNPVRTDHLWRAGIPANLEAGEHTVEIQAEDMYGNVHHASRTFKVVE</sequence>
<feature type="signal peptide" evidence="1">
    <location>
        <begin position="1"/>
        <end position="19"/>
    </location>
</feature>
<feature type="chain" id="PRO_5038119596" evidence="1">
    <location>
        <begin position="20"/>
        <end position="520"/>
    </location>
</feature>
<dbReference type="InterPro" id="IPR051918">
    <property type="entry name" value="STPP_CPPED1"/>
</dbReference>
<dbReference type="PANTHER" id="PTHR43143">
    <property type="entry name" value="METALLOPHOSPHOESTERASE, CALCINEURIN SUPERFAMILY"/>
    <property type="match status" value="1"/>
</dbReference>
<gene>
    <name evidence="5" type="ORF">EGN73_12195</name>
</gene>
<keyword evidence="6" id="KW-1185">Reference proteome</keyword>
<dbReference type="InterPro" id="IPR004843">
    <property type="entry name" value="Calcineurin-like_PHP"/>
</dbReference>
<dbReference type="RefSeq" id="WP_219290064.1">
    <property type="nucleotide sequence ID" value="NZ_RPHB01000005.1"/>
</dbReference>
<proteinExistence type="predicted"/>
<dbReference type="AlphaFoldDB" id="A0A951MDH3"/>
<comment type="caution">
    <text evidence="5">The sequence shown here is derived from an EMBL/GenBank/DDBJ whole genome shotgun (WGS) entry which is preliminary data.</text>
</comment>
<feature type="domain" description="Calcineurin-like phosphoesterase C-terminal" evidence="3">
    <location>
        <begin position="344"/>
        <end position="509"/>
    </location>
</feature>
<name>A0A951MDH3_9BACT</name>
<dbReference type="InterPro" id="IPR032285">
    <property type="entry name" value="Metallophos_N"/>
</dbReference>
<reference evidence="5 6" key="1">
    <citation type="journal article" date="2020" name="Syst. Appl. Microbiol.">
        <title>Arthrospiribacter ruber gen. nov., sp. nov., a novel bacterium isolated from Arthrospira cultures.</title>
        <authorList>
            <person name="Waleron M."/>
            <person name="Misztak A."/>
            <person name="Waleron M.M."/>
            <person name="Furmaniak M."/>
            <person name="Mrozik A."/>
            <person name="Waleron K."/>
        </authorList>
    </citation>
    <scope>NUCLEOTIDE SEQUENCE [LARGE SCALE GENOMIC DNA]</scope>
    <source>
        <strain evidence="5 6">DPMB0001</strain>
    </source>
</reference>